<dbReference type="Proteomes" id="UP000317650">
    <property type="component" value="Chromosome 1"/>
</dbReference>
<feature type="compositionally biased region" description="Low complexity" evidence="1">
    <location>
        <begin position="1186"/>
        <end position="1203"/>
    </location>
</feature>
<reference evidence="4 5" key="1">
    <citation type="journal article" date="2019" name="Nat. Plants">
        <title>Genome sequencing of Musa balbisiana reveals subgenome evolution and function divergence in polyploid bananas.</title>
        <authorList>
            <person name="Yao X."/>
        </authorList>
    </citation>
    <scope>NUCLEOTIDE SEQUENCE [LARGE SCALE GENOMIC DNA]</scope>
    <source>
        <strain evidence="5">cv. DH-PKW</strain>
        <tissue evidence="4">Leaves</tissue>
    </source>
</reference>
<feature type="transmembrane region" description="Helical" evidence="2">
    <location>
        <begin position="771"/>
        <end position="792"/>
    </location>
</feature>
<feature type="transmembrane region" description="Helical" evidence="2">
    <location>
        <begin position="1029"/>
        <end position="1049"/>
    </location>
</feature>
<feature type="region of interest" description="Disordered" evidence="1">
    <location>
        <begin position="1167"/>
        <end position="1213"/>
    </location>
</feature>
<keyword evidence="5" id="KW-1185">Reference proteome</keyword>
<proteinExistence type="predicted"/>
<keyword evidence="3" id="KW-0732">Signal</keyword>
<dbReference type="PANTHER" id="PTHR34677:SF1">
    <property type="entry name" value="TRANSMEMBRANE PROTEIN"/>
    <property type="match status" value="1"/>
</dbReference>
<evidence type="ECO:0000313" key="5">
    <source>
        <dbReference type="Proteomes" id="UP000317650"/>
    </source>
</evidence>
<dbReference type="AlphaFoldDB" id="A0A4S8JQV8"/>
<protein>
    <recommendedName>
        <fullName evidence="6">Bacterial Ig-like domain-containing protein</fullName>
    </recommendedName>
</protein>
<evidence type="ECO:0000256" key="2">
    <source>
        <dbReference type="SAM" id="Phobius"/>
    </source>
</evidence>
<dbReference type="EMBL" id="PYDT01000004">
    <property type="protein sequence ID" value="THU64428.1"/>
    <property type="molecule type" value="Genomic_DNA"/>
</dbReference>
<keyword evidence="2" id="KW-1133">Transmembrane helix</keyword>
<gene>
    <name evidence="4" type="ORF">C4D60_Mb01t26350</name>
</gene>
<feature type="region of interest" description="Disordered" evidence="1">
    <location>
        <begin position="1125"/>
        <end position="1154"/>
    </location>
</feature>
<feature type="transmembrane region" description="Helical" evidence="2">
    <location>
        <begin position="839"/>
        <end position="866"/>
    </location>
</feature>
<feature type="transmembrane region" description="Helical" evidence="2">
    <location>
        <begin position="998"/>
        <end position="1017"/>
    </location>
</feature>
<evidence type="ECO:0000256" key="3">
    <source>
        <dbReference type="SAM" id="SignalP"/>
    </source>
</evidence>
<accession>A0A4S8JQV8</accession>
<keyword evidence="2" id="KW-0472">Membrane</keyword>
<keyword evidence="2" id="KW-0812">Transmembrane</keyword>
<feature type="transmembrane region" description="Helical" evidence="2">
    <location>
        <begin position="1061"/>
        <end position="1082"/>
    </location>
</feature>
<organism evidence="4 5">
    <name type="scientific">Musa balbisiana</name>
    <name type="common">Banana</name>
    <dbReference type="NCBI Taxonomy" id="52838"/>
    <lineage>
        <taxon>Eukaryota</taxon>
        <taxon>Viridiplantae</taxon>
        <taxon>Streptophyta</taxon>
        <taxon>Embryophyta</taxon>
        <taxon>Tracheophyta</taxon>
        <taxon>Spermatophyta</taxon>
        <taxon>Magnoliopsida</taxon>
        <taxon>Liliopsida</taxon>
        <taxon>Zingiberales</taxon>
        <taxon>Musaceae</taxon>
        <taxon>Musa</taxon>
    </lineage>
</organism>
<evidence type="ECO:0000313" key="4">
    <source>
        <dbReference type="EMBL" id="THU64428.1"/>
    </source>
</evidence>
<feature type="compositionally biased region" description="Polar residues" evidence="1">
    <location>
        <begin position="1135"/>
        <end position="1154"/>
    </location>
</feature>
<feature type="chain" id="PRO_5020824807" description="Bacterial Ig-like domain-containing protein" evidence="3">
    <location>
        <begin position="31"/>
        <end position="1230"/>
    </location>
</feature>
<feature type="transmembrane region" description="Helical" evidence="2">
    <location>
        <begin position="813"/>
        <end position="833"/>
    </location>
</feature>
<dbReference type="STRING" id="52838.A0A4S8JQV8"/>
<feature type="signal peptide" evidence="3">
    <location>
        <begin position="1"/>
        <end position="30"/>
    </location>
</feature>
<sequence length="1230" mass="135156">MGWSRGALCLPPLVSWIVTAILLVSPAAHAGAVSDSAVKFLKVPSAFSSSSSATFQFEVTGGGNGGSCRNCSVSCKLDNYSSSTCELKEVTYSGLLDGKHMFEVCVSGFRRVRCASYNWTVDTVSPTAHISVPSPFTNALNVSVNVTFSEPCTGGGGFRCSSSNCNLLVYGAGHVLPSTLKVLLPDREFSLMVGISVDVQFGRLVLVMDKGFCTDNAGNTFKRTSNSSFILHFGMLSALNVSVNVTFSEPCTGGGGFRCSSSNCNLLVYGAGHVLPSTLKVLLPDREFSLMVGISVDVQFGRLVLLLVYGAGHVLPSTLKVLLPDREFSLMVGISVDVQFGRLVLVMDKGFCTDNAGNTFKRTSNSSFILHFDRRSVFMNMTTHIPQRLLQLNGEIRTAEATNTAKDLRIYLSFSEPVLNSSKEILGLLHASSGLLVPTNRNNLGNRRFGYIVHNISSMTVVTITCDANKIISRQGTPISLSDPITFLYDNQRPSVRLSTTFHMRTKHKIPVLIKFMKPVFDFNSSAILISGGSMQSFHEVAKSTYVIEVNANSSLISVEVPENKTADIAGNKNLPSNILLVKNYSRPTISSLLSIVATVALAMTSVVAALLTVSTSSLLSSGAISRQKSHLVSQPSRNLVRILCHIQVFALCRWLVVTMPIEYYEFSRGIEWTIPYIRLPWETGSNSTFEDSTFTFETYSELWEMSKLTAFKSSLVTNQLPELNPFEHGKPLTPGEYMLFLENQNMKPEAEFITISRNSDSRWKYFGRNMFWLAVLGGGLIFLHVAILCILKLRKKNPEKQKEFGALVFPRFEIFLLLLALPCICQASAAIIKGRTSAGVVIGIIHLGIATSFLISLLLFLSLGITMGKLLQYKEVHQEGQEFHWYQEFVRVTLGPGKRGQWTWKDKQNSVNLTKLGPLFEDLRGPPKYMLTQITGGSNQAKHEDQIIASDDETEDAEAPFIQKLFGILRIYHTLLESVKRVSLGILAGAYSSNKLSRIPVLIVLSITSFQLFFLVLKKPFIKKKVQLVEIISVASEVGLFGACLALLENHFSDANERKIGLFMLAMFIIMFTAQLVNEWYALYRQVIRLSLTRVSFSSGLKRALGGLVLIVLPTYLSTELSEQLSSSHGEGDSGSTVSPVSRSQRASGTSERSWLRQLRELAKASFSREDAGPPVDPSSSTHQRSGLWSGRRSGSSSVTSSADFKSKGDLKAKSRGLYKDLEAIFSAK</sequence>
<dbReference type="PANTHER" id="PTHR34677">
    <property type="match status" value="1"/>
</dbReference>
<comment type="caution">
    <text evidence="4">The sequence shown here is derived from an EMBL/GenBank/DDBJ whole genome shotgun (WGS) entry which is preliminary data.</text>
</comment>
<evidence type="ECO:0000256" key="1">
    <source>
        <dbReference type="SAM" id="MobiDB-lite"/>
    </source>
</evidence>
<name>A0A4S8JQV8_MUSBA</name>
<evidence type="ECO:0008006" key="6">
    <source>
        <dbReference type="Google" id="ProtNLM"/>
    </source>
</evidence>